<organism evidence="4">
    <name type="scientific">Shewanella decolorationis</name>
    <dbReference type="NCBI Taxonomy" id="256839"/>
    <lineage>
        <taxon>Bacteria</taxon>
        <taxon>Pseudomonadati</taxon>
        <taxon>Pseudomonadota</taxon>
        <taxon>Gammaproteobacteria</taxon>
        <taxon>Alteromonadales</taxon>
        <taxon>Shewanellaceae</taxon>
        <taxon>Shewanella</taxon>
    </lineage>
</organism>
<dbReference type="AlphaFoldDB" id="A0A5B8R5S4"/>
<name>A0A5B8R5S4_9GAMM</name>
<dbReference type="GO" id="GO:0006274">
    <property type="term" value="P:DNA replication termination"/>
    <property type="evidence" value="ECO:0007669"/>
    <property type="project" value="InterPro"/>
</dbReference>
<evidence type="ECO:0000256" key="1">
    <source>
        <dbReference type="ARBA" id="ARBA00022490"/>
    </source>
</evidence>
<sequence length="290" mass="33460">MTNAAFDINSFDVLYNKLTLELIELASHLPDAASNQSFFYKITPSPQTFDKFKVELFSDIKARGWIASSLTQMTLSEDSIGRTSITPGVIIFPHSEYNHINQLIEKINNTKDNIQALLSTHDLHKLRATLARQNTLCSLVMLTRKIHVLKCEEKSTISVSWYMRSGMRVLKEKDFSTRIQKAVQNNILEFSKGNEYLEIFQKNQKSHSFRIKRNIIPTTIYNIWKAGSSKEKLQYNGQTPLFVFSDYDIKVKHLESNYGTKTRSKRNDATPDTDLLIPELHIYMSKINKE</sequence>
<keyword evidence="3" id="KW-0238">DNA-binding</keyword>
<dbReference type="InterPro" id="IPR036381">
    <property type="entry name" value="Tus_dom1"/>
</dbReference>
<dbReference type="GO" id="GO:0005737">
    <property type="term" value="C:cytoplasm"/>
    <property type="evidence" value="ECO:0007669"/>
    <property type="project" value="InterPro"/>
</dbReference>
<dbReference type="Gene3D" id="3.50.14.10">
    <property type="entry name" value="Replication terminator Tus, domain 1 superfamily/Replication terminator Tus"/>
    <property type="match status" value="1"/>
</dbReference>
<evidence type="ECO:0000256" key="3">
    <source>
        <dbReference type="ARBA" id="ARBA00023125"/>
    </source>
</evidence>
<keyword evidence="1" id="KW-0963">Cytoplasm</keyword>
<dbReference type="EMBL" id="CP031775">
    <property type="protein sequence ID" value="QDZ93001.1"/>
    <property type="molecule type" value="Genomic_DNA"/>
</dbReference>
<gene>
    <name evidence="4" type="ORF">D0436_22535</name>
</gene>
<dbReference type="RefSeq" id="WP_011711612.1">
    <property type="nucleotide sequence ID" value="NZ_CP076856.1"/>
</dbReference>
<dbReference type="InterPro" id="IPR036384">
    <property type="entry name" value="Tus_sf"/>
</dbReference>
<reference evidence="4" key="1">
    <citation type="journal article" date="2019" name="Ecotoxicol. Environ. Saf.">
        <title>Microbial characterization of heavy metal resistant bacterial strains isolated from an electroplating wastewater treatment plant.</title>
        <authorList>
            <person name="Cai X."/>
            <person name="Zheng X."/>
            <person name="Zhang D."/>
            <person name="Iqbal W."/>
            <person name="Liu C."/>
            <person name="Yang B."/>
            <person name="Zhao X."/>
            <person name="Lu X."/>
            <person name="Mao Y."/>
        </authorList>
    </citation>
    <scope>NUCLEOTIDE SEQUENCE [LARGE SCALE GENOMIC DNA]</scope>
    <source>
        <strain evidence="4">Ni1-3</strain>
    </source>
</reference>
<dbReference type="InterPro" id="IPR008865">
    <property type="entry name" value="DNA_replication_term_site-bd"/>
</dbReference>
<evidence type="ECO:0000256" key="2">
    <source>
        <dbReference type="ARBA" id="ARBA00022705"/>
    </source>
</evidence>
<evidence type="ECO:0000313" key="4">
    <source>
        <dbReference type="EMBL" id="QDZ93001.1"/>
    </source>
</evidence>
<keyword evidence="2" id="KW-0235">DNA replication</keyword>
<dbReference type="Pfam" id="PF05472">
    <property type="entry name" value="Ter"/>
    <property type="match status" value="1"/>
</dbReference>
<dbReference type="SUPFAM" id="SSF56596">
    <property type="entry name" value="Replication terminator protein (Tus)"/>
    <property type="match status" value="1"/>
</dbReference>
<dbReference type="GO" id="GO:0003677">
    <property type="term" value="F:DNA binding"/>
    <property type="evidence" value="ECO:0007669"/>
    <property type="project" value="UniProtKB-KW"/>
</dbReference>
<proteinExistence type="predicted"/>
<accession>A0A5B8R5S4</accession>
<protein>
    <submittedName>
        <fullName evidence="4">Site-binding protein, DNA replication region</fullName>
    </submittedName>
</protein>